<dbReference type="SUPFAM" id="SSF81442">
    <property type="entry name" value="Cytochrome c oxidase subunit I-like"/>
    <property type="match status" value="1"/>
</dbReference>
<evidence type="ECO:0000259" key="3">
    <source>
        <dbReference type="PROSITE" id="PS50855"/>
    </source>
</evidence>
<feature type="transmembrane region" description="Helical" evidence="2">
    <location>
        <begin position="115"/>
        <end position="136"/>
    </location>
</feature>
<feature type="region of interest" description="Disordered" evidence="1">
    <location>
        <begin position="1"/>
        <end position="22"/>
    </location>
</feature>
<dbReference type="GO" id="GO:0020037">
    <property type="term" value="F:heme binding"/>
    <property type="evidence" value="ECO:0007669"/>
    <property type="project" value="InterPro"/>
</dbReference>
<dbReference type="GO" id="GO:0015990">
    <property type="term" value="P:electron transport coupled proton transport"/>
    <property type="evidence" value="ECO:0007669"/>
    <property type="project" value="TreeGrafter"/>
</dbReference>
<feature type="transmembrane region" description="Helical" evidence="2">
    <location>
        <begin position="188"/>
        <end position="214"/>
    </location>
</feature>
<dbReference type="Pfam" id="PF00115">
    <property type="entry name" value="COX1"/>
    <property type="match status" value="1"/>
</dbReference>
<dbReference type="PRINTS" id="PR01165">
    <property type="entry name" value="CYCOXIDASEI"/>
</dbReference>
<feature type="transmembrane region" description="Helical" evidence="2">
    <location>
        <begin position="369"/>
        <end position="391"/>
    </location>
</feature>
<dbReference type="PANTHER" id="PTHR10422">
    <property type="entry name" value="CYTOCHROME C OXIDASE SUBUNIT 1"/>
    <property type="match status" value="1"/>
</dbReference>
<dbReference type="Gene3D" id="1.20.210.10">
    <property type="entry name" value="Cytochrome c oxidase-like, subunit I domain"/>
    <property type="match status" value="1"/>
</dbReference>
<evidence type="ECO:0000256" key="2">
    <source>
        <dbReference type="SAM" id="Phobius"/>
    </source>
</evidence>
<proteinExistence type="predicted"/>
<feature type="transmembrane region" description="Helical" evidence="2">
    <location>
        <begin position="76"/>
        <end position="103"/>
    </location>
</feature>
<dbReference type="InterPro" id="IPR036927">
    <property type="entry name" value="Cyt_c_oxase-like_su1_sf"/>
</dbReference>
<feature type="transmembrane region" description="Helical" evidence="2">
    <location>
        <begin position="328"/>
        <end position="349"/>
    </location>
</feature>
<evidence type="ECO:0000313" key="4">
    <source>
        <dbReference type="EMBL" id="CAB4547414.1"/>
    </source>
</evidence>
<feature type="transmembrane region" description="Helical" evidence="2">
    <location>
        <begin position="156"/>
        <end position="176"/>
    </location>
</feature>
<gene>
    <name evidence="4" type="ORF">UFOPK1358_01395</name>
</gene>
<dbReference type="InterPro" id="IPR000883">
    <property type="entry name" value="Cyt_C_Oxase_1"/>
</dbReference>
<keyword evidence="2" id="KW-0812">Transmembrane</keyword>
<feature type="transmembrane region" description="Helical" evidence="2">
    <location>
        <begin position="234"/>
        <end position="257"/>
    </location>
</feature>
<sequence>MTLTDTRSTSDNPAATAGPPVPTALERVMGTGEHQAIGRTFILSSLLLMAVSAGALAVGGLTALGSSGPLDVSDPLWSSALVAMVLIGALPLLLGLAICLVPMQVGSEAIAFPRAAALSLWAWLISAAIFIISVPLDGGVGGAKLEAARLGMLSMGAMMIALSLGAACVATTVLSHRPVGMSLSKVPFFSWSMLVAAPIWILTFGSTVAHVFLGQISQANAAGLALRYSAGVSWFLRAPAVYMLAIPVLGICCDLVAQACGRRFARYGTVQALIAMYGVFSFGAWSQTAGGRENILWIAFVALAAVPVLGLLGLVADTLRHQKPVVTPGLIGVLFAFLLLLGGLLSGVLEALNTTGSSTLFSFEAAGLGWAQGVFLLSAAFVGGLAALSAWSRVVLRASAPNAIAGASMTAGLIGGGLLGTVFLIQGITGFGLNRSFFNVWVAAAASLLALGGLLGLMMALVTSRGNSAEPAESGSAGLTLEWAATELSAQDHAVLLRTIVASPYPLLDFRSTGEAVEEDN</sequence>
<protein>
    <submittedName>
        <fullName evidence="4">Unannotated protein</fullName>
    </submittedName>
</protein>
<keyword evidence="2" id="KW-0472">Membrane</keyword>
<dbReference type="PANTHER" id="PTHR10422:SF29">
    <property type="entry name" value="CYTOCHROME C OXIDASE SUBUNIT 1 HOMOLOG, BACTEROID"/>
    <property type="match status" value="1"/>
</dbReference>
<feature type="transmembrane region" description="Helical" evidence="2">
    <location>
        <begin position="440"/>
        <end position="462"/>
    </location>
</feature>
<dbReference type="InterPro" id="IPR023616">
    <property type="entry name" value="Cyt_c_oxase-like_su1_dom"/>
</dbReference>
<dbReference type="GO" id="GO:0009060">
    <property type="term" value="P:aerobic respiration"/>
    <property type="evidence" value="ECO:0007669"/>
    <property type="project" value="InterPro"/>
</dbReference>
<feature type="transmembrane region" description="Helical" evidence="2">
    <location>
        <begin position="41"/>
        <end position="64"/>
    </location>
</feature>
<reference evidence="4" key="1">
    <citation type="submission" date="2020-05" db="EMBL/GenBank/DDBJ databases">
        <authorList>
            <person name="Chiriac C."/>
            <person name="Salcher M."/>
            <person name="Ghai R."/>
            <person name="Kavagutti S V."/>
        </authorList>
    </citation>
    <scope>NUCLEOTIDE SEQUENCE</scope>
</reference>
<evidence type="ECO:0000256" key="1">
    <source>
        <dbReference type="SAM" id="MobiDB-lite"/>
    </source>
</evidence>
<accession>A0A6J6C8F3</accession>
<feature type="transmembrane region" description="Helical" evidence="2">
    <location>
        <begin position="264"/>
        <end position="283"/>
    </location>
</feature>
<name>A0A6J6C8F3_9ZZZZ</name>
<dbReference type="EMBL" id="CAEZSF010000150">
    <property type="protein sequence ID" value="CAB4547414.1"/>
    <property type="molecule type" value="Genomic_DNA"/>
</dbReference>
<feature type="domain" description="Cytochrome oxidase subunit I profile" evidence="3">
    <location>
        <begin position="24"/>
        <end position="351"/>
    </location>
</feature>
<dbReference type="AlphaFoldDB" id="A0A6J6C8F3"/>
<dbReference type="PROSITE" id="PS50855">
    <property type="entry name" value="COX1"/>
    <property type="match status" value="1"/>
</dbReference>
<feature type="transmembrane region" description="Helical" evidence="2">
    <location>
        <begin position="295"/>
        <end position="316"/>
    </location>
</feature>
<keyword evidence="2" id="KW-1133">Transmembrane helix</keyword>
<organism evidence="4">
    <name type="scientific">freshwater metagenome</name>
    <dbReference type="NCBI Taxonomy" id="449393"/>
    <lineage>
        <taxon>unclassified sequences</taxon>
        <taxon>metagenomes</taxon>
        <taxon>ecological metagenomes</taxon>
    </lineage>
</organism>
<dbReference type="GO" id="GO:0022904">
    <property type="term" value="P:respiratory electron transport chain"/>
    <property type="evidence" value="ECO:0007669"/>
    <property type="project" value="TreeGrafter"/>
</dbReference>
<dbReference type="GO" id="GO:0016020">
    <property type="term" value="C:membrane"/>
    <property type="evidence" value="ECO:0007669"/>
    <property type="project" value="InterPro"/>
</dbReference>
<feature type="compositionally biased region" description="Polar residues" evidence="1">
    <location>
        <begin position="1"/>
        <end position="12"/>
    </location>
</feature>
<feature type="transmembrane region" description="Helical" evidence="2">
    <location>
        <begin position="403"/>
        <end position="428"/>
    </location>
</feature>
<dbReference type="GO" id="GO:0004129">
    <property type="term" value="F:cytochrome-c oxidase activity"/>
    <property type="evidence" value="ECO:0007669"/>
    <property type="project" value="InterPro"/>
</dbReference>